<gene>
    <name evidence="12" type="ORF">EOI86_15505</name>
</gene>
<dbReference type="GO" id="GO:0015095">
    <property type="term" value="F:magnesium ion transmembrane transporter activity"/>
    <property type="evidence" value="ECO:0007669"/>
    <property type="project" value="TreeGrafter"/>
</dbReference>
<feature type="transmembrane region" description="Helical" evidence="11">
    <location>
        <begin position="268"/>
        <end position="289"/>
    </location>
</feature>
<dbReference type="SUPFAM" id="SSF144083">
    <property type="entry name" value="Magnesium transport protein CorA, transmembrane region"/>
    <property type="match status" value="1"/>
</dbReference>
<dbReference type="AlphaFoldDB" id="A0A437QQ43"/>
<keyword evidence="5" id="KW-0997">Cell inner membrane</keyword>
<name>A0A437QQ43_9PROT</name>
<dbReference type="PANTHER" id="PTHR46494:SF3">
    <property type="entry name" value="ZINC TRANSPORT PROTEIN ZNTB"/>
    <property type="match status" value="1"/>
</dbReference>
<dbReference type="InterPro" id="IPR002523">
    <property type="entry name" value="MgTranspt_CorA/ZnTranspt_ZntB"/>
</dbReference>
<evidence type="ECO:0000256" key="4">
    <source>
        <dbReference type="ARBA" id="ARBA00022475"/>
    </source>
</evidence>
<keyword evidence="4" id="KW-1003">Cell membrane</keyword>
<evidence type="ECO:0000256" key="6">
    <source>
        <dbReference type="ARBA" id="ARBA00022692"/>
    </source>
</evidence>
<evidence type="ECO:0000256" key="10">
    <source>
        <dbReference type="ARBA" id="ARBA00023136"/>
    </source>
</evidence>
<keyword evidence="7" id="KW-0862">Zinc</keyword>
<organism evidence="12 13">
    <name type="scientific">Hwanghaeella grinnelliae</name>
    <dbReference type="NCBI Taxonomy" id="2500179"/>
    <lineage>
        <taxon>Bacteria</taxon>
        <taxon>Pseudomonadati</taxon>
        <taxon>Pseudomonadota</taxon>
        <taxon>Alphaproteobacteria</taxon>
        <taxon>Rhodospirillales</taxon>
        <taxon>Rhodospirillaceae</taxon>
        <taxon>Hwanghaeella</taxon>
    </lineage>
</organism>
<evidence type="ECO:0000256" key="1">
    <source>
        <dbReference type="ARBA" id="ARBA00004651"/>
    </source>
</evidence>
<dbReference type="GO" id="GO:0000287">
    <property type="term" value="F:magnesium ion binding"/>
    <property type="evidence" value="ECO:0007669"/>
    <property type="project" value="TreeGrafter"/>
</dbReference>
<dbReference type="EMBL" id="SADE01000002">
    <property type="protein sequence ID" value="RVU36590.1"/>
    <property type="molecule type" value="Genomic_DNA"/>
</dbReference>
<comment type="subcellular location">
    <subcellularLocation>
        <location evidence="1">Cell membrane</location>
        <topology evidence="1">Multi-pass membrane protein</topology>
    </subcellularLocation>
</comment>
<dbReference type="Gene3D" id="1.20.58.340">
    <property type="entry name" value="Magnesium transport protein CorA, transmembrane region"/>
    <property type="match status" value="2"/>
</dbReference>
<proteinExistence type="inferred from homology"/>
<dbReference type="Proteomes" id="UP000287447">
    <property type="component" value="Unassembled WGS sequence"/>
</dbReference>
<sequence>MERAMAQTSVPDPVRRFAVRANALEELNLRDAADFSGGFEWLHFDWSRPEVREFLESDPQFDPHVIKALLAPETRPRFNVFGGGIFLNLRGINPKPGMQQDEMISFRIWIEKNRLITLRRVRIEAINDMILEMQAGHVPGSIEELVSRMASFLTRDIGQSLINLNEELDQIEELALEGTDDNLRSRLAEARRQSIVLRRYLAPQRDALQRWLETLQERNLPIVREFARETHDAVLRYVEDLDAFRDKAGIIQDELLTRLSDKLNRNMFVLAMLSVFFLPLSFVTGLLGVNVAGIPLADAPWGFGALCLALVVMAALQLITFKYLKWFK</sequence>
<evidence type="ECO:0000256" key="8">
    <source>
        <dbReference type="ARBA" id="ARBA00022989"/>
    </source>
</evidence>
<evidence type="ECO:0000256" key="3">
    <source>
        <dbReference type="ARBA" id="ARBA00022448"/>
    </source>
</evidence>
<keyword evidence="8 11" id="KW-1133">Transmembrane helix</keyword>
<evidence type="ECO:0000313" key="12">
    <source>
        <dbReference type="EMBL" id="RVU36590.1"/>
    </source>
</evidence>
<accession>A0A437QQ43</accession>
<dbReference type="GO" id="GO:0050897">
    <property type="term" value="F:cobalt ion binding"/>
    <property type="evidence" value="ECO:0007669"/>
    <property type="project" value="TreeGrafter"/>
</dbReference>
<dbReference type="GO" id="GO:0005886">
    <property type="term" value="C:plasma membrane"/>
    <property type="evidence" value="ECO:0007669"/>
    <property type="project" value="UniProtKB-SubCell"/>
</dbReference>
<dbReference type="GO" id="GO:0015087">
    <property type="term" value="F:cobalt ion transmembrane transporter activity"/>
    <property type="evidence" value="ECO:0007669"/>
    <property type="project" value="TreeGrafter"/>
</dbReference>
<evidence type="ECO:0000256" key="7">
    <source>
        <dbReference type="ARBA" id="ARBA00022833"/>
    </source>
</evidence>
<keyword evidence="9" id="KW-0406">Ion transport</keyword>
<dbReference type="PANTHER" id="PTHR46494">
    <property type="entry name" value="CORA FAMILY METAL ION TRANSPORTER (EUROFUNG)"/>
    <property type="match status" value="1"/>
</dbReference>
<keyword evidence="10 11" id="KW-0472">Membrane</keyword>
<evidence type="ECO:0000256" key="2">
    <source>
        <dbReference type="ARBA" id="ARBA00009765"/>
    </source>
</evidence>
<keyword evidence="3" id="KW-0813">Transport</keyword>
<comment type="caution">
    <text evidence="12">The sequence shown here is derived from an EMBL/GenBank/DDBJ whole genome shotgun (WGS) entry which is preliminary data.</text>
</comment>
<evidence type="ECO:0000256" key="9">
    <source>
        <dbReference type="ARBA" id="ARBA00023065"/>
    </source>
</evidence>
<evidence type="ECO:0000256" key="5">
    <source>
        <dbReference type="ARBA" id="ARBA00022519"/>
    </source>
</evidence>
<comment type="similarity">
    <text evidence="2">Belongs to the CorA metal ion transporter (MIT) (TC 1.A.35) family.</text>
</comment>
<dbReference type="Pfam" id="PF01544">
    <property type="entry name" value="CorA"/>
    <property type="match status" value="1"/>
</dbReference>
<dbReference type="Gene3D" id="3.30.460.20">
    <property type="entry name" value="CorA soluble domain-like"/>
    <property type="match status" value="1"/>
</dbReference>
<keyword evidence="13" id="KW-1185">Reference proteome</keyword>
<dbReference type="CDD" id="cd12833">
    <property type="entry name" value="ZntB-like_1"/>
    <property type="match status" value="1"/>
</dbReference>
<dbReference type="InterPro" id="IPR045861">
    <property type="entry name" value="CorA_cytoplasmic_dom"/>
</dbReference>
<reference evidence="13" key="1">
    <citation type="submission" date="2019-01" db="EMBL/GenBank/DDBJ databases">
        <title>Gri0909 isolated from a small marine red alga.</title>
        <authorList>
            <person name="Kim J."/>
            <person name="Jeong S.E."/>
            <person name="Jeon C.O."/>
        </authorList>
    </citation>
    <scope>NUCLEOTIDE SEQUENCE [LARGE SCALE GENOMIC DNA]</scope>
    <source>
        <strain evidence="13">Gri0909</strain>
    </source>
</reference>
<protein>
    <submittedName>
        <fullName evidence="12">Zinc transporter ZntB</fullName>
    </submittedName>
</protein>
<evidence type="ECO:0000313" key="13">
    <source>
        <dbReference type="Proteomes" id="UP000287447"/>
    </source>
</evidence>
<evidence type="ECO:0000256" key="11">
    <source>
        <dbReference type="SAM" id="Phobius"/>
    </source>
</evidence>
<keyword evidence="6 11" id="KW-0812">Transmembrane</keyword>
<feature type="transmembrane region" description="Helical" evidence="11">
    <location>
        <begin position="301"/>
        <end position="324"/>
    </location>
</feature>
<dbReference type="SUPFAM" id="SSF143865">
    <property type="entry name" value="CorA soluble domain-like"/>
    <property type="match status" value="1"/>
</dbReference>
<dbReference type="InterPro" id="IPR045863">
    <property type="entry name" value="CorA_TM1_TM2"/>
</dbReference>